<dbReference type="EMBL" id="OVEO01000002">
    <property type="protein sequence ID" value="SPQ94432.1"/>
    <property type="molecule type" value="Genomic_DNA"/>
</dbReference>
<accession>A0A0G4ISZ6</accession>
<evidence type="ECO:0000256" key="1">
    <source>
        <dbReference type="ARBA" id="ARBA00006626"/>
    </source>
</evidence>
<evidence type="ECO:0000313" key="5">
    <source>
        <dbReference type="Proteomes" id="UP000039324"/>
    </source>
</evidence>
<evidence type="ECO:0000313" key="3">
    <source>
        <dbReference type="EMBL" id="CEO98347.1"/>
    </source>
</evidence>
<evidence type="ECO:0000256" key="2">
    <source>
        <dbReference type="ARBA" id="ARBA00024408"/>
    </source>
</evidence>
<dbReference type="InterPro" id="IPR044760">
    <property type="entry name" value="TRAPPC2L"/>
</dbReference>
<dbReference type="InterPro" id="IPR011012">
    <property type="entry name" value="Longin-like_dom_sf"/>
</dbReference>
<dbReference type="OMA" id="FHYIVHC"/>
<keyword evidence="4" id="KW-0496">Mitochondrion</keyword>
<protein>
    <recommendedName>
        <fullName evidence="2">Trafficking protein particle complex subunit 2-like protein</fullName>
    </recommendedName>
</protein>
<evidence type="ECO:0000313" key="6">
    <source>
        <dbReference type="Proteomes" id="UP000290189"/>
    </source>
</evidence>
<proteinExistence type="inferred from homology"/>
<evidence type="ECO:0000313" key="4">
    <source>
        <dbReference type="EMBL" id="SPQ94432.1"/>
    </source>
</evidence>
<dbReference type="GO" id="GO:0005737">
    <property type="term" value="C:cytoplasm"/>
    <property type="evidence" value="ECO:0007669"/>
    <property type="project" value="GOC"/>
</dbReference>
<dbReference type="EMBL" id="CDSF01000084">
    <property type="protein sequence ID" value="CEO98347.1"/>
    <property type="molecule type" value="Genomic_DNA"/>
</dbReference>
<reference evidence="4 6" key="2">
    <citation type="submission" date="2018-03" db="EMBL/GenBank/DDBJ databases">
        <authorList>
            <person name="Fogelqvist J."/>
        </authorList>
    </citation>
    <scope>NUCLEOTIDE SEQUENCE [LARGE SCALE GENOMIC DNA]</scope>
</reference>
<dbReference type="InterPro" id="IPR006722">
    <property type="entry name" value="Sedlin"/>
</dbReference>
<dbReference type="Proteomes" id="UP000290189">
    <property type="component" value="Unassembled WGS sequence"/>
</dbReference>
<dbReference type="SUPFAM" id="SSF64356">
    <property type="entry name" value="SNARE-like"/>
    <property type="match status" value="1"/>
</dbReference>
<keyword evidence="5" id="KW-1185">Reference proteome</keyword>
<dbReference type="STRING" id="37360.A0A0G4ISZ6"/>
<dbReference type="Gene3D" id="3.30.450.70">
    <property type="match status" value="1"/>
</dbReference>
<sequence>MAGEETVIACLAVLGNQPTHNPLFVRVFGERDALQFHYFVHCAVDIIEEKVQSSRGVSPAPFDKYLGYLCPIDEYKVYGYMTVSDIKFIVVVQDVFVRDSDMKGLFRWLHNLYVDTLMNPFAEPGKPITSRRFCGEVDKVIGSHENILRTRIDNASSP</sequence>
<dbReference type="CDD" id="cd14854">
    <property type="entry name" value="TRAPPC2L"/>
    <property type="match status" value="1"/>
</dbReference>
<name>A0A0G4ISZ6_PLABS</name>
<dbReference type="Pfam" id="PF04628">
    <property type="entry name" value="Sedlin_N"/>
    <property type="match status" value="1"/>
</dbReference>
<comment type="similarity">
    <text evidence="1">Belongs to the TRAPP small subunits family. Sedlin subfamily.</text>
</comment>
<dbReference type="OrthoDB" id="10258445at2759"/>
<dbReference type="GO" id="GO:0006888">
    <property type="term" value="P:endoplasmic reticulum to Golgi vesicle-mediated transport"/>
    <property type="evidence" value="ECO:0007669"/>
    <property type="project" value="InterPro"/>
</dbReference>
<dbReference type="Proteomes" id="UP000039324">
    <property type="component" value="Unassembled WGS sequence"/>
</dbReference>
<geneLocation type="mitochondrion" evidence="4"/>
<dbReference type="PANTHER" id="PTHR12403">
    <property type="entry name" value="TRAFFICKING PROTEIN PARTICLE COMPLEX SUBUNIT 2"/>
    <property type="match status" value="1"/>
</dbReference>
<gene>
    <name evidence="3" type="ORF">PBRA_006461</name>
    <name evidence="4" type="ORF">PLBR_LOCUS1647</name>
</gene>
<organism evidence="3 5">
    <name type="scientific">Plasmodiophora brassicae</name>
    <name type="common">Clubroot disease agent</name>
    <dbReference type="NCBI Taxonomy" id="37360"/>
    <lineage>
        <taxon>Eukaryota</taxon>
        <taxon>Sar</taxon>
        <taxon>Rhizaria</taxon>
        <taxon>Endomyxa</taxon>
        <taxon>Phytomyxea</taxon>
        <taxon>Plasmodiophorida</taxon>
        <taxon>Plasmodiophoridae</taxon>
        <taxon>Plasmodiophora</taxon>
    </lineage>
</organism>
<reference evidence="3 5" key="1">
    <citation type="submission" date="2015-02" db="EMBL/GenBank/DDBJ databases">
        <authorList>
            <person name="Chooi Y.-H."/>
        </authorList>
    </citation>
    <scope>NUCLEOTIDE SEQUENCE [LARGE SCALE GENOMIC DNA]</scope>
    <source>
        <strain evidence="3">E3</strain>
    </source>
</reference>
<dbReference type="AlphaFoldDB" id="A0A0G4ISZ6"/>